<dbReference type="PANTHER" id="PTHR43441">
    <property type="entry name" value="RIBOSOMAL-PROTEIN-SERINE ACETYLTRANSFERASE"/>
    <property type="match status" value="1"/>
</dbReference>
<sequence>MPLLAAPVVPAGRWGSRGQPTLTADGLVLRPWHPDDAAAVCAAYTDDAIRVWHARTMSDEDEARSWIEGKNAAWREERAVEWAVTAPRGEPSGPEHAVDSSSDVLVGRVALTHLDLHEGFAALAYWVVPAARGRRVAVRAGTGALRWAFDDLGLHRVEVEHSTRNAASCRVADLLGCRAEGVRRGHALHADGHHDMHLHARLRTDT</sequence>
<protein>
    <submittedName>
        <fullName evidence="2">Acetyltransferase</fullName>
    </submittedName>
</protein>
<evidence type="ECO:0000259" key="1">
    <source>
        <dbReference type="PROSITE" id="PS51186"/>
    </source>
</evidence>
<evidence type="ECO:0000313" key="3">
    <source>
        <dbReference type="Proteomes" id="UP000315842"/>
    </source>
</evidence>
<reference evidence="2 3" key="1">
    <citation type="submission" date="2019-06" db="EMBL/GenBank/DDBJ databases">
        <title>Whole genome shotgun sequence of Cellulomonas uda NBRC 3747.</title>
        <authorList>
            <person name="Hosoyama A."/>
            <person name="Uohara A."/>
            <person name="Ohji S."/>
            <person name="Ichikawa N."/>
        </authorList>
    </citation>
    <scope>NUCLEOTIDE SEQUENCE [LARGE SCALE GENOMIC DNA]</scope>
    <source>
        <strain evidence="2 3">NBRC 3747</strain>
    </source>
</reference>
<dbReference type="SUPFAM" id="SSF55729">
    <property type="entry name" value="Acyl-CoA N-acyltransferases (Nat)"/>
    <property type="match status" value="1"/>
</dbReference>
<dbReference type="Gene3D" id="3.40.630.30">
    <property type="match status" value="1"/>
</dbReference>
<keyword evidence="3" id="KW-1185">Reference proteome</keyword>
<gene>
    <name evidence="2" type="ORF">CUD01_00930</name>
</gene>
<proteinExistence type="predicted"/>
<dbReference type="GO" id="GO:0005737">
    <property type="term" value="C:cytoplasm"/>
    <property type="evidence" value="ECO:0007669"/>
    <property type="project" value="TreeGrafter"/>
</dbReference>
<dbReference type="RefSeq" id="WP_141317807.1">
    <property type="nucleotide sequence ID" value="NZ_BJLP01000001.1"/>
</dbReference>
<dbReference type="PANTHER" id="PTHR43441:SF10">
    <property type="entry name" value="ACETYLTRANSFERASE"/>
    <property type="match status" value="1"/>
</dbReference>
<dbReference type="AlphaFoldDB" id="A0A4Y3K579"/>
<dbReference type="EMBL" id="BJLP01000001">
    <property type="protein sequence ID" value="GEA79649.1"/>
    <property type="molecule type" value="Genomic_DNA"/>
</dbReference>
<dbReference type="PROSITE" id="PS51186">
    <property type="entry name" value="GNAT"/>
    <property type="match status" value="1"/>
</dbReference>
<dbReference type="Proteomes" id="UP000315842">
    <property type="component" value="Unassembled WGS sequence"/>
</dbReference>
<feature type="domain" description="N-acetyltransferase" evidence="1">
    <location>
        <begin position="27"/>
        <end position="201"/>
    </location>
</feature>
<dbReference type="InterPro" id="IPR051908">
    <property type="entry name" value="Ribosomal_N-acetyltransferase"/>
</dbReference>
<keyword evidence="2" id="KW-0808">Transferase</keyword>
<accession>A0A4Y3K579</accession>
<dbReference type="InterPro" id="IPR000182">
    <property type="entry name" value="GNAT_dom"/>
</dbReference>
<comment type="caution">
    <text evidence="2">The sequence shown here is derived from an EMBL/GenBank/DDBJ whole genome shotgun (WGS) entry which is preliminary data.</text>
</comment>
<dbReference type="Pfam" id="PF13302">
    <property type="entry name" value="Acetyltransf_3"/>
    <property type="match status" value="1"/>
</dbReference>
<name>A0A4Y3K579_CELUD</name>
<dbReference type="InterPro" id="IPR016181">
    <property type="entry name" value="Acyl_CoA_acyltransferase"/>
</dbReference>
<organism evidence="2 3">
    <name type="scientific">Cellulomonas uda</name>
    <dbReference type="NCBI Taxonomy" id="1714"/>
    <lineage>
        <taxon>Bacteria</taxon>
        <taxon>Bacillati</taxon>
        <taxon>Actinomycetota</taxon>
        <taxon>Actinomycetes</taxon>
        <taxon>Micrococcales</taxon>
        <taxon>Cellulomonadaceae</taxon>
        <taxon>Cellulomonas</taxon>
    </lineage>
</organism>
<evidence type="ECO:0000313" key="2">
    <source>
        <dbReference type="EMBL" id="GEA79649.1"/>
    </source>
</evidence>
<dbReference type="GO" id="GO:0008999">
    <property type="term" value="F:protein-N-terminal-alanine acetyltransferase activity"/>
    <property type="evidence" value="ECO:0007669"/>
    <property type="project" value="TreeGrafter"/>
</dbReference>
<dbReference type="GO" id="GO:1990189">
    <property type="term" value="F:protein N-terminal-serine acetyltransferase activity"/>
    <property type="evidence" value="ECO:0007669"/>
    <property type="project" value="TreeGrafter"/>
</dbReference>